<evidence type="ECO:0000313" key="2">
    <source>
        <dbReference type="Proteomes" id="UP001165064"/>
    </source>
</evidence>
<keyword evidence="2" id="KW-1185">Reference proteome</keyword>
<sequence>MTTKWYFAVSLIILAGSFPFNYCSFKNCTPLKHTLELTPIRKGFIAAILVFHIIACPFLILPPIKTQGSWFICDLVLACVCGLSLLVNTCGLALNYTLYHVFASFFSLGLVCFTIVLVCLQAPHLASGNPGKSTTDDIAYDWIVWVKIPICVFFLVCFTLNLKVLAGSLEKCESEESSYKTDEESNISEIVEKNPVICERDRRQIMSYAAPRDTILTDMVSNALKKAGMQHEESVRQQQKSMRKQVLSRNDPTQRSQRATLERSRSEHAEVVSTISSHSWDSQSSWGAFRSKFMKPAKVRDSAKMNSHSNGSSNIGSAASTIPTIPGDSEFGSAKVLRMTFHSPPNSTV</sequence>
<name>A0ACB5TWL7_AMBMO</name>
<evidence type="ECO:0000313" key="1">
    <source>
        <dbReference type="EMBL" id="GME96162.1"/>
    </source>
</evidence>
<accession>A0ACB5TWL7</accession>
<dbReference type="EMBL" id="BSXS01009659">
    <property type="protein sequence ID" value="GME96162.1"/>
    <property type="molecule type" value="Genomic_DNA"/>
</dbReference>
<comment type="caution">
    <text evidence="1">The sequence shown here is derived from an EMBL/GenBank/DDBJ whole genome shotgun (WGS) entry which is preliminary data.</text>
</comment>
<proteinExistence type="predicted"/>
<organism evidence="1 2">
    <name type="scientific">Ambrosiozyma monospora</name>
    <name type="common">Yeast</name>
    <name type="synonym">Endomycopsis monosporus</name>
    <dbReference type="NCBI Taxonomy" id="43982"/>
    <lineage>
        <taxon>Eukaryota</taxon>
        <taxon>Fungi</taxon>
        <taxon>Dikarya</taxon>
        <taxon>Ascomycota</taxon>
        <taxon>Saccharomycotina</taxon>
        <taxon>Pichiomycetes</taxon>
        <taxon>Pichiales</taxon>
        <taxon>Pichiaceae</taxon>
        <taxon>Ambrosiozyma</taxon>
    </lineage>
</organism>
<protein>
    <submittedName>
        <fullName evidence="1">Unnamed protein product</fullName>
    </submittedName>
</protein>
<dbReference type="Proteomes" id="UP001165064">
    <property type="component" value="Unassembled WGS sequence"/>
</dbReference>
<reference evidence="1" key="1">
    <citation type="submission" date="2023-04" db="EMBL/GenBank/DDBJ databases">
        <title>Ambrosiozyma monospora NBRC 10751.</title>
        <authorList>
            <person name="Ichikawa N."/>
            <person name="Sato H."/>
            <person name="Tonouchi N."/>
        </authorList>
    </citation>
    <scope>NUCLEOTIDE SEQUENCE</scope>
    <source>
        <strain evidence="1">NBRC 10751</strain>
    </source>
</reference>
<gene>
    <name evidence="1" type="ORF">Amon02_000991300</name>
</gene>